<evidence type="ECO:0000256" key="2">
    <source>
        <dbReference type="ARBA" id="ARBA00022553"/>
    </source>
</evidence>
<dbReference type="Gene3D" id="1.10.150.220">
    <property type="entry name" value="CPI-17"/>
    <property type="match status" value="1"/>
</dbReference>
<dbReference type="Pfam" id="PF05361">
    <property type="entry name" value="PP1_inhibitor"/>
    <property type="match status" value="1"/>
</dbReference>
<reference evidence="5" key="2">
    <citation type="submission" date="2025-09" db="UniProtKB">
        <authorList>
            <consortium name="Ensembl"/>
        </authorList>
    </citation>
    <scope>IDENTIFICATION</scope>
</reference>
<keyword evidence="3" id="KW-0650">Protein phosphatase inhibitor</keyword>
<dbReference type="Proteomes" id="UP000694569">
    <property type="component" value="Unplaced"/>
</dbReference>
<evidence type="ECO:0000313" key="5">
    <source>
        <dbReference type="Ensembl" id="ENSLLEP00000037473.1"/>
    </source>
</evidence>
<evidence type="ECO:0000256" key="1">
    <source>
        <dbReference type="ARBA" id="ARBA00005483"/>
    </source>
</evidence>
<evidence type="ECO:0000256" key="3">
    <source>
        <dbReference type="ARBA" id="ARBA00023272"/>
    </source>
</evidence>
<evidence type="ECO:0008006" key="7">
    <source>
        <dbReference type="Google" id="ProtNLM"/>
    </source>
</evidence>
<dbReference type="GO" id="GO:0004865">
    <property type="term" value="F:protein serine/threonine phosphatase inhibitor activity"/>
    <property type="evidence" value="ECO:0007669"/>
    <property type="project" value="TreeGrafter"/>
</dbReference>
<dbReference type="GeneTree" id="ENSGT00950000182985"/>
<name>A0A8C5QHM5_9ANUR</name>
<dbReference type="GO" id="GO:0005737">
    <property type="term" value="C:cytoplasm"/>
    <property type="evidence" value="ECO:0007669"/>
    <property type="project" value="InterPro"/>
</dbReference>
<evidence type="ECO:0000313" key="6">
    <source>
        <dbReference type="Proteomes" id="UP000694569"/>
    </source>
</evidence>
<keyword evidence="2" id="KW-0597">Phosphoprotein</keyword>
<keyword evidence="6" id="KW-1185">Reference proteome</keyword>
<feature type="compositionally biased region" description="Low complexity" evidence="4">
    <location>
        <begin position="14"/>
        <end position="23"/>
    </location>
</feature>
<dbReference type="Ensembl" id="ENSLLET00000038911.1">
    <property type="protein sequence ID" value="ENSLLEP00000037473.1"/>
    <property type="gene ID" value="ENSLLEG00000023701.1"/>
</dbReference>
<dbReference type="AlphaFoldDB" id="A0A8C5QHM5"/>
<dbReference type="SUPFAM" id="SSF81790">
    <property type="entry name" value="Myosin phosphatase inhibitor 17kDa protein, CPI-17"/>
    <property type="match status" value="1"/>
</dbReference>
<feature type="region of interest" description="Disordered" evidence="4">
    <location>
        <begin position="1"/>
        <end position="31"/>
    </location>
</feature>
<feature type="compositionally biased region" description="Basic residues" evidence="4">
    <location>
        <begin position="1"/>
        <end position="11"/>
    </location>
</feature>
<accession>A0A8C5QHM5</accession>
<dbReference type="PANTHER" id="PTHR16188">
    <property type="entry name" value="PROTEIN PHOSPHATASE 1 INHIBITOR POTENTIATED BY PROTEIN KINASE C"/>
    <property type="match status" value="1"/>
</dbReference>
<dbReference type="OrthoDB" id="8193882at2759"/>
<organism evidence="5 6">
    <name type="scientific">Leptobrachium leishanense</name>
    <name type="common">Leishan spiny toad</name>
    <dbReference type="NCBI Taxonomy" id="445787"/>
    <lineage>
        <taxon>Eukaryota</taxon>
        <taxon>Metazoa</taxon>
        <taxon>Chordata</taxon>
        <taxon>Craniata</taxon>
        <taxon>Vertebrata</taxon>
        <taxon>Euteleostomi</taxon>
        <taxon>Amphibia</taxon>
        <taxon>Batrachia</taxon>
        <taxon>Anura</taxon>
        <taxon>Pelobatoidea</taxon>
        <taxon>Megophryidae</taxon>
        <taxon>Leptobrachium</taxon>
    </lineage>
</organism>
<comment type="similarity">
    <text evidence="1">Belongs to the PP1 inhibitor family.</text>
</comment>
<sequence length="138" mass="15981">MAANKVVKRLIGKSSSPSSPRRSGQVIQKRQSRVTVKYDRKELQKRLDVEKWIDDTLEVLYLGREEDLPDDINIDNLLDLETDEERRRHLLVLLASCPSNTEGFVHDLLFKLKGLQKQTILRKNGLDIHNEEPIHEDA</sequence>
<protein>
    <recommendedName>
        <fullName evidence="7">Protein phosphatase 1 regulatory subunit 14A</fullName>
    </recommendedName>
</protein>
<proteinExistence type="inferred from homology"/>
<dbReference type="PANTHER" id="PTHR16188:SF4">
    <property type="entry name" value="PROTEIN PHOSPHATASE 1 REGULATORY SUBUNIT 14A"/>
    <property type="match status" value="1"/>
</dbReference>
<dbReference type="InterPro" id="IPR036658">
    <property type="entry name" value="CPI-17_sf"/>
</dbReference>
<evidence type="ECO:0000256" key="4">
    <source>
        <dbReference type="SAM" id="MobiDB-lite"/>
    </source>
</evidence>
<reference evidence="5" key="1">
    <citation type="submission" date="2025-08" db="UniProtKB">
        <authorList>
            <consortium name="Ensembl"/>
        </authorList>
    </citation>
    <scope>IDENTIFICATION</scope>
</reference>
<dbReference type="InterPro" id="IPR008025">
    <property type="entry name" value="CPI-17"/>
</dbReference>